<accession>A0A833JBG9</accession>
<comment type="caution">
    <text evidence="2">The sequence shown here is derived from an EMBL/GenBank/DDBJ whole genome shotgun (WGS) entry which is preliminary data.</text>
</comment>
<dbReference type="RefSeq" id="WP_152213550.1">
    <property type="nucleotide sequence ID" value="NZ_WFLN01000008.1"/>
</dbReference>
<protein>
    <submittedName>
        <fullName evidence="2">Helix-turn-helix domain-containing protein</fullName>
    </submittedName>
</protein>
<organism evidence="2 3">
    <name type="scientific">Fluviispira multicolorata</name>
    <dbReference type="NCBI Taxonomy" id="2654512"/>
    <lineage>
        <taxon>Bacteria</taxon>
        <taxon>Pseudomonadati</taxon>
        <taxon>Bdellovibrionota</taxon>
        <taxon>Oligoflexia</taxon>
        <taxon>Silvanigrellales</taxon>
        <taxon>Silvanigrellaceae</taxon>
        <taxon>Fluviispira</taxon>
    </lineage>
</organism>
<dbReference type="AlphaFoldDB" id="A0A833JBG9"/>
<name>A0A833JBG9_9BACT</name>
<proteinExistence type="predicted"/>
<reference evidence="2 3" key="1">
    <citation type="submission" date="2019-10" db="EMBL/GenBank/DDBJ databases">
        <title>New genus of Silvanigrellaceae.</title>
        <authorList>
            <person name="Pitt A."/>
            <person name="Hahn M.W."/>
        </authorList>
    </citation>
    <scope>NUCLEOTIDE SEQUENCE [LARGE SCALE GENOMIC DNA]</scope>
    <source>
        <strain evidence="2 3">33A1-SZDP</strain>
    </source>
</reference>
<dbReference type="Proteomes" id="UP000442694">
    <property type="component" value="Unassembled WGS sequence"/>
</dbReference>
<dbReference type="EMBL" id="WFLN01000008">
    <property type="protein sequence ID" value="KAB8029209.1"/>
    <property type="molecule type" value="Genomic_DNA"/>
</dbReference>
<sequence length="108" mass="12331">MRTEVISDLAQQKSVPWSLANFAAKKLNISRRQVYTLINGYRQDEGLVTEMLVKKSHGGKGKSLLPEAIDQIIQDVLKSHYLNKQKYSDTVVWNEIDQRCLKQNLTVG</sequence>
<dbReference type="InterPro" id="IPR055247">
    <property type="entry name" value="InsJ-like_HTH"/>
</dbReference>
<evidence type="ECO:0000259" key="1">
    <source>
        <dbReference type="Pfam" id="PF13518"/>
    </source>
</evidence>
<keyword evidence="3" id="KW-1185">Reference proteome</keyword>
<feature type="domain" description="Insertion element IS150 protein InsJ-like helix-turn-helix" evidence="1">
    <location>
        <begin position="1"/>
        <end position="55"/>
    </location>
</feature>
<evidence type="ECO:0000313" key="3">
    <source>
        <dbReference type="Proteomes" id="UP000442694"/>
    </source>
</evidence>
<gene>
    <name evidence="2" type="ORF">GCL57_11780</name>
</gene>
<dbReference type="Pfam" id="PF13518">
    <property type="entry name" value="HTH_28"/>
    <property type="match status" value="1"/>
</dbReference>
<evidence type="ECO:0000313" key="2">
    <source>
        <dbReference type="EMBL" id="KAB8029209.1"/>
    </source>
</evidence>